<comment type="caution">
    <text evidence="1">The sequence shown here is derived from an EMBL/GenBank/DDBJ whole genome shotgun (WGS) entry which is preliminary data.</text>
</comment>
<protein>
    <submittedName>
        <fullName evidence="1">Uncharacterized protein</fullName>
    </submittedName>
</protein>
<evidence type="ECO:0000313" key="1">
    <source>
        <dbReference type="EMBL" id="KAF4967971.1"/>
    </source>
</evidence>
<keyword evidence="2" id="KW-1185">Reference proteome</keyword>
<name>A0A8H4U194_9HYPO</name>
<dbReference type="Proteomes" id="UP000635477">
    <property type="component" value="Unassembled WGS sequence"/>
</dbReference>
<organism evidence="1 2">
    <name type="scientific">Fusarium zealandicum</name>
    <dbReference type="NCBI Taxonomy" id="1053134"/>
    <lineage>
        <taxon>Eukaryota</taxon>
        <taxon>Fungi</taxon>
        <taxon>Dikarya</taxon>
        <taxon>Ascomycota</taxon>
        <taxon>Pezizomycotina</taxon>
        <taxon>Sordariomycetes</taxon>
        <taxon>Hypocreomycetidae</taxon>
        <taxon>Hypocreales</taxon>
        <taxon>Nectriaceae</taxon>
        <taxon>Fusarium</taxon>
        <taxon>Fusarium staphyleae species complex</taxon>
    </lineage>
</organism>
<reference evidence="1" key="1">
    <citation type="journal article" date="2020" name="BMC Genomics">
        <title>Correction to: Identification and distribution of gene clusters required for synthesis of sphingolipid metabolism inhibitors in diverse species of the filamentous fungus Fusarium.</title>
        <authorList>
            <person name="Kim H.S."/>
            <person name="Lohmar J.M."/>
            <person name="Busman M."/>
            <person name="Brown D.W."/>
            <person name="Naumann T.A."/>
            <person name="Divon H.H."/>
            <person name="Lysoe E."/>
            <person name="Uhlig S."/>
            <person name="Proctor R.H."/>
        </authorList>
    </citation>
    <scope>NUCLEOTIDE SEQUENCE</scope>
    <source>
        <strain evidence="1">NRRL 22465</strain>
    </source>
</reference>
<dbReference type="EMBL" id="JABEYC010001190">
    <property type="protein sequence ID" value="KAF4967971.1"/>
    <property type="molecule type" value="Genomic_DNA"/>
</dbReference>
<reference evidence="1" key="2">
    <citation type="submission" date="2020-05" db="EMBL/GenBank/DDBJ databases">
        <authorList>
            <person name="Kim H.-S."/>
            <person name="Proctor R.H."/>
            <person name="Brown D.W."/>
        </authorList>
    </citation>
    <scope>NUCLEOTIDE SEQUENCE</scope>
    <source>
        <strain evidence="1">NRRL 22465</strain>
    </source>
</reference>
<sequence length="175" mass="19054">MPSVSDRRSHDLSNRLVQGTPTGFPSVLALELEDEEPYIHASMTHHILEHAPGRKRPLRTVPGRTPPYLGRPPASSCVSAPRQCQIANPHWGATEKSTFWALGALLPVGAGHWATAAREMHLPGATDKAAETAENLAPCTLVRSVPPPLDVFDPGLATCFFWPWFLHPPVINPNP</sequence>
<accession>A0A8H4U194</accession>
<gene>
    <name evidence="1" type="ORF">FZEAL_10452</name>
</gene>
<proteinExistence type="predicted"/>
<dbReference type="AlphaFoldDB" id="A0A8H4U194"/>
<evidence type="ECO:0000313" key="2">
    <source>
        <dbReference type="Proteomes" id="UP000635477"/>
    </source>
</evidence>